<dbReference type="SMART" id="SM00156">
    <property type="entry name" value="PP2Ac"/>
    <property type="match status" value="1"/>
</dbReference>
<gene>
    <name evidence="10" type="ORF">ENUP19_0068G0009</name>
</gene>
<evidence type="ECO:0000259" key="9">
    <source>
        <dbReference type="PROSITE" id="PS00125"/>
    </source>
</evidence>
<dbReference type="InterPro" id="IPR029052">
    <property type="entry name" value="Metallo-depent_PP-like"/>
</dbReference>
<dbReference type="PROSITE" id="PS00125">
    <property type="entry name" value="SER_THR_PHOSPHATASE"/>
    <property type="match status" value="1"/>
</dbReference>
<comment type="caution">
    <text evidence="10">The sequence shown here is derived from an EMBL/GenBank/DDBJ whole genome shotgun (WGS) entry which is preliminary data.</text>
</comment>
<dbReference type="PANTHER" id="PTHR11668:SF300">
    <property type="entry name" value="SERINE_THREONINE-PROTEIN PHOSPHATASE"/>
    <property type="match status" value="1"/>
</dbReference>
<comment type="cofactor">
    <cofactor evidence="1">
        <name>Mn(2+)</name>
        <dbReference type="ChEBI" id="CHEBI:29035"/>
    </cofactor>
</comment>
<keyword evidence="2" id="KW-0479">Metal-binding</keyword>
<feature type="domain" description="Serine/threonine specific protein phosphatases" evidence="9">
    <location>
        <begin position="119"/>
        <end position="124"/>
    </location>
</feature>
<comment type="catalytic activity">
    <reaction evidence="6">
        <text>O-phospho-L-seryl-[protein] + H2O = L-seryl-[protein] + phosphate</text>
        <dbReference type="Rhea" id="RHEA:20629"/>
        <dbReference type="Rhea" id="RHEA-COMP:9863"/>
        <dbReference type="Rhea" id="RHEA-COMP:11604"/>
        <dbReference type="ChEBI" id="CHEBI:15377"/>
        <dbReference type="ChEBI" id="CHEBI:29999"/>
        <dbReference type="ChEBI" id="CHEBI:43474"/>
        <dbReference type="ChEBI" id="CHEBI:83421"/>
        <dbReference type="EC" id="3.1.3.16"/>
    </reaction>
</comment>
<evidence type="ECO:0000256" key="6">
    <source>
        <dbReference type="ARBA" id="ARBA00047761"/>
    </source>
</evidence>
<dbReference type="PRINTS" id="PR00114">
    <property type="entry name" value="STPHPHTASE"/>
</dbReference>
<keyword evidence="4" id="KW-0904">Protein phosphatase</keyword>
<evidence type="ECO:0000313" key="10">
    <source>
        <dbReference type="EMBL" id="GAB1221158.1"/>
    </source>
</evidence>
<keyword evidence="11" id="KW-1185">Reference proteome</keyword>
<evidence type="ECO:0000256" key="4">
    <source>
        <dbReference type="ARBA" id="ARBA00022912"/>
    </source>
</evidence>
<keyword evidence="3 8" id="KW-0378">Hydrolase</keyword>
<dbReference type="Gene3D" id="3.60.21.10">
    <property type="match status" value="1"/>
</dbReference>
<proteinExistence type="inferred from homology"/>
<sequence length="308" mass="35491">MQDLSPERLDAIISKCFQERSLFPGKEFIKANEIKSLCSMAIRVIAQEPSLLQLKAPIYVIGDLHGQFTDLLRYFDETKIDQDRYLFLGDYVDRGFRSIEIVVLVFALKVKYPDRFFLLRGNHEAKNINHLYGFFDECFNQFVGKRRFDVDTWRNFCEVFRYLPVSALIEGKILCLHGGLSKDMQDVSCLTQIARPTDIPEEGLLCDILWADPSTDTFGWEENMRGVSYTFGPDVALEFLKRNGIELLCRAHQVVEEGFKFCFNKKVLTLFSAPNYCNSFNNCGAMMRVDENLYCTFITLNPEGSDSD</sequence>
<evidence type="ECO:0000256" key="8">
    <source>
        <dbReference type="RuleBase" id="RU004273"/>
    </source>
</evidence>
<evidence type="ECO:0000256" key="3">
    <source>
        <dbReference type="ARBA" id="ARBA00022801"/>
    </source>
</evidence>
<dbReference type="InterPro" id="IPR050341">
    <property type="entry name" value="PP1_catalytic_subunit"/>
</dbReference>
<dbReference type="Proteomes" id="UP001628156">
    <property type="component" value="Unassembled WGS sequence"/>
</dbReference>
<comment type="similarity">
    <text evidence="8">Belongs to the PPP phosphatase family.</text>
</comment>
<evidence type="ECO:0000256" key="5">
    <source>
        <dbReference type="ARBA" id="ARBA00023211"/>
    </source>
</evidence>
<evidence type="ECO:0000313" key="11">
    <source>
        <dbReference type="Proteomes" id="UP001628156"/>
    </source>
</evidence>
<reference evidence="10 11" key="1">
    <citation type="journal article" date="2019" name="PLoS Negl. Trop. Dis.">
        <title>Whole genome sequencing of Entamoeba nuttalli reveals mammalian host-related molecular signatures and a novel octapeptide-repeat surface protein.</title>
        <authorList>
            <person name="Tanaka M."/>
            <person name="Makiuchi T."/>
            <person name="Komiyama T."/>
            <person name="Shiina T."/>
            <person name="Osaki K."/>
            <person name="Tachibana H."/>
        </authorList>
    </citation>
    <scope>NUCLEOTIDE SEQUENCE [LARGE SCALE GENOMIC DNA]</scope>
    <source>
        <strain evidence="10 11">P19-061405</strain>
    </source>
</reference>
<dbReference type="Pfam" id="PF00149">
    <property type="entry name" value="Metallophos"/>
    <property type="match status" value="1"/>
</dbReference>
<dbReference type="InterPro" id="IPR004843">
    <property type="entry name" value="Calcineurin-like_PHP"/>
</dbReference>
<evidence type="ECO:0000256" key="1">
    <source>
        <dbReference type="ARBA" id="ARBA00001936"/>
    </source>
</evidence>
<comment type="catalytic activity">
    <reaction evidence="7 8">
        <text>O-phospho-L-threonyl-[protein] + H2O = L-threonyl-[protein] + phosphate</text>
        <dbReference type="Rhea" id="RHEA:47004"/>
        <dbReference type="Rhea" id="RHEA-COMP:11060"/>
        <dbReference type="Rhea" id="RHEA-COMP:11605"/>
        <dbReference type="ChEBI" id="CHEBI:15377"/>
        <dbReference type="ChEBI" id="CHEBI:30013"/>
        <dbReference type="ChEBI" id="CHEBI:43474"/>
        <dbReference type="ChEBI" id="CHEBI:61977"/>
        <dbReference type="EC" id="3.1.3.16"/>
    </reaction>
</comment>
<dbReference type="EC" id="3.1.3.16" evidence="8"/>
<organism evidence="10 11">
    <name type="scientific">Entamoeba nuttalli</name>
    <dbReference type="NCBI Taxonomy" id="412467"/>
    <lineage>
        <taxon>Eukaryota</taxon>
        <taxon>Amoebozoa</taxon>
        <taxon>Evosea</taxon>
        <taxon>Archamoebae</taxon>
        <taxon>Mastigamoebida</taxon>
        <taxon>Entamoebidae</taxon>
        <taxon>Entamoeba</taxon>
    </lineage>
</organism>
<evidence type="ECO:0000256" key="7">
    <source>
        <dbReference type="ARBA" id="ARBA00048336"/>
    </source>
</evidence>
<dbReference type="PANTHER" id="PTHR11668">
    <property type="entry name" value="SERINE/THREONINE PROTEIN PHOSPHATASE"/>
    <property type="match status" value="1"/>
</dbReference>
<dbReference type="SUPFAM" id="SSF56300">
    <property type="entry name" value="Metallo-dependent phosphatases"/>
    <property type="match status" value="1"/>
</dbReference>
<keyword evidence="5" id="KW-0464">Manganese</keyword>
<protein>
    <recommendedName>
        <fullName evidence="8">Serine/threonine-protein phosphatase</fullName>
        <ecNumber evidence="8">3.1.3.16</ecNumber>
    </recommendedName>
</protein>
<name>A0ABQ0DE75_9EUKA</name>
<dbReference type="EMBL" id="BAAFRS010000068">
    <property type="protein sequence ID" value="GAB1221158.1"/>
    <property type="molecule type" value="Genomic_DNA"/>
</dbReference>
<evidence type="ECO:0000256" key="2">
    <source>
        <dbReference type="ARBA" id="ARBA00022723"/>
    </source>
</evidence>
<accession>A0ABQ0DE75</accession>
<dbReference type="InterPro" id="IPR006186">
    <property type="entry name" value="Ser/Thr-sp_prot-phosphatase"/>
</dbReference>